<proteinExistence type="predicted"/>
<dbReference type="InParanoid" id="A0A1D3CWG2"/>
<comment type="caution">
    <text evidence="4">The sequence shown here is derived from an EMBL/GenBank/DDBJ whole genome shotgun (WGS) entry which is preliminary data.</text>
</comment>
<dbReference type="AlphaFoldDB" id="A0A1D3CWG2"/>
<reference evidence="4 5" key="1">
    <citation type="journal article" date="2016" name="BMC Genomics">
        <title>Comparative genomics reveals Cyclospora cayetanensis possesses coccidia-like metabolism and invasion components but unique surface antigens.</title>
        <authorList>
            <person name="Liu S."/>
            <person name="Wang L."/>
            <person name="Zheng H."/>
            <person name="Xu Z."/>
            <person name="Roellig D.M."/>
            <person name="Li N."/>
            <person name="Frace M.A."/>
            <person name="Tang K."/>
            <person name="Arrowood M.J."/>
            <person name="Moss D.M."/>
            <person name="Zhang L."/>
            <person name="Feng Y."/>
            <person name="Xiao L."/>
        </authorList>
    </citation>
    <scope>NUCLEOTIDE SEQUENCE [LARGE SCALE GENOMIC DNA]</scope>
    <source>
        <strain evidence="4 5">CHN_HEN01</strain>
    </source>
</reference>
<dbReference type="InterPro" id="IPR019155">
    <property type="entry name" value="CLEC16A/TT9_N"/>
</dbReference>
<dbReference type="VEuPathDB" id="ToxoDB:LOC34619766"/>
<dbReference type="GO" id="GO:0016197">
    <property type="term" value="P:endosomal transport"/>
    <property type="evidence" value="ECO:0007669"/>
    <property type="project" value="TreeGrafter"/>
</dbReference>
<name>A0A1D3CWG2_9EIME</name>
<dbReference type="VEuPathDB" id="ToxoDB:cyc_03003"/>
<dbReference type="PANTHER" id="PTHR21481:SF0">
    <property type="entry name" value="PROTEIN CLEC16A"/>
    <property type="match status" value="1"/>
</dbReference>
<sequence>MWLWTGASSASLQRDVTEVPKQDFYSADHMLALLDSLPSYETVDDKNRDYTIETLRQIAEVLVWGEQHNRGYFDIFCEQNVLSYFVQLAERPTVPNAVKVQLLQTLSIIVQSINKETAVYYMFSNNYINSLLSTKFDFEDEEVASWYISFIKSLSMLVNPATIKLFLNERAKHFPLYSEAVKFFIAKDSMIRTHCRNVTLTLFRVKDPAIRAFLVERPIFFSHVACYLREVLNRQFSRLTANGATAPDLAIQDGALEIEEMLFYIQDIFSLNVEEFSELLAARLLIHCYLPVIGLMGKSVASRTESGHAGLVKAGASANNTPESEIQLSESSEEEMNTSLSSENTGGEGSPGGEKRMEQGWMAGWSTLDDLKDTTFGDGGKDSHEGNPRSSLVQRNDAKELTTSWRARAAQAMAVHLDDVQQENSLLHQNEATCSVGKLASSSTSHSHKRHPQDLLHDTYNFDPAQRMILFFLMQTFNSELLLRPILAALLFHRLPKPFHDLLLGKDLDVPEAYNNLRNPTDCAGHIEMFLPSDGVPSGSEVQRIDYQRHGQSDTTDKVEGPDQGAGAQSQSSKHESLEQPSAFSFDDRLKMLEASMKVFTELGFFGEPPGTAYACREGEIHQEGETKAGHPEIVNRNLESFDDLKVGSEDTWCDNPIRQFLLTLVDGSGLAERQCDTSFLLLAILVQSVLSHSVKAAGMLMERDFLPQQRAHATPSRAGGISGWLGPTSGYPISKDATATQEENCLPERTTWSGMVSQDRNSALSSEYCARSAASVPSIQAPSMHPESFSDTLFEACGSANCGQMCWSFIEKMLDAIQKNLSNTLLRSITVRVALSALAAFITNYVLKVQPLEFRIRCRANCDFPPYLLVAMTDQEIERRSIQLFLLLRRLHRDLQTILQSIGSTPGKASDATQEAFSILYGESLEPNPFESEDCAHLRAQGDSCASKLPEAKSRTSQFGARAAACCRVS</sequence>
<dbReference type="GO" id="GO:0005794">
    <property type="term" value="C:Golgi apparatus"/>
    <property type="evidence" value="ECO:0007669"/>
    <property type="project" value="TreeGrafter"/>
</dbReference>
<dbReference type="GO" id="GO:1901096">
    <property type="term" value="P:regulation of autophagosome maturation"/>
    <property type="evidence" value="ECO:0007669"/>
    <property type="project" value="TreeGrafter"/>
</dbReference>
<dbReference type="InterPro" id="IPR039272">
    <property type="entry name" value="CLEC16A/TT9"/>
</dbReference>
<feature type="region of interest" description="Disordered" evidence="2">
    <location>
        <begin position="312"/>
        <end position="357"/>
    </location>
</feature>
<dbReference type="GO" id="GO:0005770">
    <property type="term" value="C:late endosome"/>
    <property type="evidence" value="ECO:0007669"/>
    <property type="project" value="TreeGrafter"/>
</dbReference>
<evidence type="ECO:0000313" key="5">
    <source>
        <dbReference type="Proteomes" id="UP000095192"/>
    </source>
</evidence>
<dbReference type="GO" id="GO:0006914">
    <property type="term" value="P:autophagy"/>
    <property type="evidence" value="ECO:0007669"/>
    <property type="project" value="UniProtKB-KW"/>
</dbReference>
<feature type="region of interest" description="Disordered" evidence="2">
    <location>
        <begin position="550"/>
        <end position="581"/>
    </location>
</feature>
<dbReference type="Proteomes" id="UP000095192">
    <property type="component" value="Unassembled WGS sequence"/>
</dbReference>
<dbReference type="EMBL" id="JROU02001706">
    <property type="protein sequence ID" value="OEH75543.1"/>
    <property type="molecule type" value="Genomic_DNA"/>
</dbReference>
<keyword evidence="1" id="KW-0072">Autophagy</keyword>
<accession>A0A1D3CWG2</accession>
<keyword evidence="5" id="KW-1185">Reference proteome</keyword>
<protein>
    <recommendedName>
        <fullName evidence="3">FPL domain-containing protein</fullName>
    </recommendedName>
</protein>
<feature type="compositionally biased region" description="Basic and acidic residues" evidence="2">
    <location>
        <begin position="372"/>
        <end position="387"/>
    </location>
</feature>
<evidence type="ECO:0000313" key="4">
    <source>
        <dbReference type="EMBL" id="OEH75543.1"/>
    </source>
</evidence>
<feature type="region of interest" description="Disordered" evidence="2">
    <location>
        <begin position="372"/>
        <end position="397"/>
    </location>
</feature>
<gene>
    <name evidence="4" type="ORF">cyc_03003</name>
</gene>
<dbReference type="GO" id="GO:0007034">
    <property type="term" value="P:vacuolar transport"/>
    <property type="evidence" value="ECO:0007669"/>
    <property type="project" value="TreeGrafter"/>
</dbReference>
<evidence type="ECO:0000259" key="3">
    <source>
        <dbReference type="Pfam" id="PF09758"/>
    </source>
</evidence>
<dbReference type="PANTHER" id="PTHR21481">
    <property type="entry name" value="PROTEIN CLEC16A"/>
    <property type="match status" value="1"/>
</dbReference>
<feature type="compositionally biased region" description="Basic and acidic residues" evidence="2">
    <location>
        <begin position="550"/>
        <end position="561"/>
    </location>
</feature>
<evidence type="ECO:0000256" key="1">
    <source>
        <dbReference type="ARBA" id="ARBA00023006"/>
    </source>
</evidence>
<dbReference type="Pfam" id="PF09758">
    <property type="entry name" value="FPL"/>
    <property type="match status" value="1"/>
</dbReference>
<evidence type="ECO:0000256" key="2">
    <source>
        <dbReference type="SAM" id="MobiDB-lite"/>
    </source>
</evidence>
<feature type="domain" description="FPL" evidence="3">
    <location>
        <begin position="55"/>
        <end position="202"/>
    </location>
</feature>
<organism evidence="4 5">
    <name type="scientific">Cyclospora cayetanensis</name>
    <dbReference type="NCBI Taxonomy" id="88456"/>
    <lineage>
        <taxon>Eukaryota</taxon>
        <taxon>Sar</taxon>
        <taxon>Alveolata</taxon>
        <taxon>Apicomplexa</taxon>
        <taxon>Conoidasida</taxon>
        <taxon>Coccidia</taxon>
        <taxon>Eucoccidiorida</taxon>
        <taxon>Eimeriorina</taxon>
        <taxon>Eimeriidae</taxon>
        <taxon>Cyclospora</taxon>
    </lineage>
</organism>